<evidence type="ECO:0000313" key="4">
    <source>
        <dbReference type="EMBL" id="QKX55267.1"/>
    </source>
</evidence>
<accession>A0A7H8QMV0</accession>
<organism evidence="4 5">
    <name type="scientific">Talaromyces rugulosus</name>
    <name type="common">Penicillium rugulosum</name>
    <dbReference type="NCBI Taxonomy" id="121627"/>
    <lineage>
        <taxon>Eukaryota</taxon>
        <taxon>Fungi</taxon>
        <taxon>Dikarya</taxon>
        <taxon>Ascomycota</taxon>
        <taxon>Pezizomycotina</taxon>
        <taxon>Eurotiomycetes</taxon>
        <taxon>Eurotiomycetidae</taxon>
        <taxon>Eurotiales</taxon>
        <taxon>Trichocomaceae</taxon>
        <taxon>Talaromyces</taxon>
        <taxon>Talaromyces sect. Islandici</taxon>
    </lineage>
</organism>
<protein>
    <recommendedName>
        <fullName evidence="3">Nucleoside phosphorylase domain-containing protein</fullName>
    </recommendedName>
</protein>
<dbReference type="EMBL" id="CP055898">
    <property type="protein sequence ID" value="QKX55267.1"/>
    <property type="molecule type" value="Genomic_DNA"/>
</dbReference>
<dbReference type="PANTHER" id="PTHR46082:SF6">
    <property type="entry name" value="AAA+ ATPASE DOMAIN-CONTAINING PROTEIN-RELATED"/>
    <property type="match status" value="1"/>
</dbReference>
<dbReference type="InterPro" id="IPR036770">
    <property type="entry name" value="Ankyrin_rpt-contain_sf"/>
</dbReference>
<name>A0A7H8QMV0_TALRU</name>
<feature type="repeat" description="ANK" evidence="1">
    <location>
        <begin position="551"/>
        <end position="577"/>
    </location>
</feature>
<dbReference type="InterPro" id="IPR035994">
    <property type="entry name" value="Nucleoside_phosphorylase_sf"/>
</dbReference>
<dbReference type="GO" id="GO:0009116">
    <property type="term" value="P:nucleoside metabolic process"/>
    <property type="evidence" value="ECO:0007669"/>
    <property type="project" value="InterPro"/>
</dbReference>
<keyword evidence="5" id="KW-1185">Reference proteome</keyword>
<proteinExistence type="predicted"/>
<feature type="region of interest" description="Disordered" evidence="2">
    <location>
        <begin position="351"/>
        <end position="373"/>
    </location>
</feature>
<dbReference type="PROSITE" id="PS50297">
    <property type="entry name" value="ANK_REP_REGION"/>
    <property type="match status" value="1"/>
</dbReference>
<feature type="compositionally biased region" description="Polar residues" evidence="2">
    <location>
        <begin position="362"/>
        <end position="373"/>
    </location>
</feature>
<dbReference type="PROSITE" id="PS50088">
    <property type="entry name" value="ANK_REPEAT"/>
    <property type="match status" value="1"/>
</dbReference>
<dbReference type="SUPFAM" id="SSF48403">
    <property type="entry name" value="Ankyrin repeat"/>
    <property type="match status" value="1"/>
</dbReference>
<dbReference type="SUPFAM" id="SSF53167">
    <property type="entry name" value="Purine and uridine phosphorylases"/>
    <property type="match status" value="1"/>
</dbReference>
<dbReference type="RefSeq" id="XP_035341446.1">
    <property type="nucleotide sequence ID" value="XM_035485553.1"/>
</dbReference>
<dbReference type="GeneID" id="55989868"/>
<dbReference type="InterPro" id="IPR053137">
    <property type="entry name" value="NLR-like"/>
</dbReference>
<gene>
    <name evidence="4" type="ORF">TRUGW13939_02359</name>
</gene>
<reference evidence="5" key="1">
    <citation type="submission" date="2020-06" db="EMBL/GenBank/DDBJ databases">
        <title>A chromosome-scale genome assembly of Talaromyces rugulosus W13939.</title>
        <authorList>
            <person name="Wang B."/>
            <person name="Guo L."/>
            <person name="Ye K."/>
            <person name="Wang L."/>
        </authorList>
    </citation>
    <scope>NUCLEOTIDE SEQUENCE [LARGE SCALE GENOMIC DNA]</scope>
    <source>
        <strain evidence="5">W13939</strain>
    </source>
</reference>
<dbReference type="Pfam" id="PF01048">
    <property type="entry name" value="PNP_UDP_1"/>
    <property type="match status" value="1"/>
</dbReference>
<dbReference type="InterPro" id="IPR002110">
    <property type="entry name" value="Ankyrin_rpt"/>
</dbReference>
<dbReference type="Proteomes" id="UP000509510">
    <property type="component" value="Chromosome I"/>
</dbReference>
<dbReference type="PANTHER" id="PTHR46082">
    <property type="entry name" value="ATP/GTP-BINDING PROTEIN-RELATED"/>
    <property type="match status" value="1"/>
</dbReference>
<evidence type="ECO:0000256" key="2">
    <source>
        <dbReference type="SAM" id="MobiDB-lite"/>
    </source>
</evidence>
<dbReference type="OrthoDB" id="3200163at2759"/>
<dbReference type="KEGG" id="trg:TRUGW13939_02359"/>
<dbReference type="GO" id="GO:0003824">
    <property type="term" value="F:catalytic activity"/>
    <property type="evidence" value="ECO:0007669"/>
    <property type="project" value="InterPro"/>
</dbReference>
<evidence type="ECO:0000259" key="3">
    <source>
        <dbReference type="Pfam" id="PF01048"/>
    </source>
</evidence>
<dbReference type="Pfam" id="PF13637">
    <property type="entry name" value="Ank_4"/>
    <property type="match status" value="1"/>
</dbReference>
<dbReference type="Gene3D" id="1.25.40.20">
    <property type="entry name" value="Ankyrin repeat-containing domain"/>
    <property type="match status" value="1"/>
</dbReference>
<evidence type="ECO:0000313" key="5">
    <source>
        <dbReference type="Proteomes" id="UP000509510"/>
    </source>
</evidence>
<dbReference type="AlphaFoldDB" id="A0A7H8QMV0"/>
<keyword evidence="1" id="KW-0040">ANK repeat</keyword>
<dbReference type="InterPro" id="IPR000845">
    <property type="entry name" value="Nucleoside_phosphorylase_d"/>
</dbReference>
<dbReference type="SMART" id="SM00248">
    <property type="entry name" value="ANK"/>
    <property type="match status" value="3"/>
</dbReference>
<sequence length="974" mass="110090">MRPQSRNGFRIAIICALAREFDAVEDSLDERYNFTDYGKQRGDANFYCTGRIGKHNIVLVCLPEMGKRNAASIASTLRVSFANIELALLVGICGGVPFPSPDTEIILGDVIIGTKVIEYDFGKQYPGGFQLKGNFLETIGRADRDIRSILSVLNARRIRDEFQERHLYHLLDLQKLRNTWRYPGTKKDRLFKTECLHKHYGHSPETGPACALCQSHQDSICDKALKSDCDALGCTGEVVQREQLKTSDTRPRIHLGSFASGDTVMKSSKHRDRLVEQTGISGFEMEAAAISDSLRCVIIKGVSDYSDSHKNDIWQNYAAATAASCTKAFLEILRAIIPEVPSCLPISLGPPKEGEEQCHEPSYTTELDTPSEEPNYQWKISSMTSSINNMNHHIMSLEEEVSRLNNVTDPFLRKVLMSAVAATIKNNSDTFRNSRTRCFQSLLTRFRFGTIISQTQSAKQSITINGESSMQYETTTTFILYPASWLIKIGFKYGIEATTTNSKAGWKYSISPVQAVQNDSLIFRFCESGNVDAVRELFKNKEASVVDVNSDGWRPLHFATFHGHLDLAKFLISEGADRTAHLYKTEYSGWFTPACFTAHGGIEMMLLFDDLIDFHGPQSDGWNILDSTSWVDFYLDDELQGIDVLSFLLYKYRTDMSDYVDTSIIDYCLTCAFHFSNAECLRLIIDSKPEESRDYIYGMPAFLFIVREPHIPNDISQLYFDRGTDIHKVHFGETAISLSLWLSTLCSKLCARLEDNGQDLNDLSIRETLPGSVLAQENWRSDTLKDFLCLTSKLKSQLYDVNGDFDKINCDGCEIGGDIWFQPSVALLIEPYWEELKYRVKTEQCICSLLPTECPCGRSSDPWKKSSVSDGEEYVYVDAYQGSLCRFCQKIYSEKSLETREATQVMVMSDTNFVNSDGAHNENTDDQELESLRLFHLQNNTWHGQYLPGEYYCPLCLALREQIYLDLAASVAES</sequence>
<dbReference type="Gene3D" id="3.40.50.1580">
    <property type="entry name" value="Nucleoside phosphorylase domain"/>
    <property type="match status" value="1"/>
</dbReference>
<feature type="domain" description="Nucleoside phosphorylase" evidence="3">
    <location>
        <begin position="10"/>
        <end position="129"/>
    </location>
</feature>
<evidence type="ECO:0000256" key="1">
    <source>
        <dbReference type="PROSITE-ProRule" id="PRU00023"/>
    </source>
</evidence>